<accession>V4LGU5</accession>
<dbReference type="PANTHER" id="PTHR12854:SF12">
    <property type="entry name" value="POLYADENYLATE-BINDING PROTEIN INTERACTING PROTEIN"/>
    <property type="match status" value="1"/>
</dbReference>
<evidence type="ECO:0000313" key="4">
    <source>
        <dbReference type="Proteomes" id="UP000030689"/>
    </source>
</evidence>
<name>V4LGU5_EUTSA</name>
<proteinExistence type="predicted"/>
<dbReference type="InterPro" id="IPR045117">
    <property type="entry name" value="ATXN2-like"/>
</dbReference>
<dbReference type="PANTHER" id="PTHR12854">
    <property type="entry name" value="ATAXIN 2-RELATED"/>
    <property type="match status" value="1"/>
</dbReference>
<reference evidence="3 4" key="1">
    <citation type="journal article" date="2013" name="Front. Plant Sci.">
        <title>The Reference Genome of the Halophytic Plant Eutrema salsugineum.</title>
        <authorList>
            <person name="Yang R."/>
            <person name="Jarvis D.E."/>
            <person name="Chen H."/>
            <person name="Beilstein M.A."/>
            <person name="Grimwood J."/>
            <person name="Jenkins J."/>
            <person name="Shu S."/>
            <person name="Prochnik S."/>
            <person name="Xin M."/>
            <person name="Ma C."/>
            <person name="Schmutz J."/>
            <person name="Wing R.A."/>
            <person name="Mitchell-Olds T."/>
            <person name="Schumaker K.S."/>
            <person name="Wang X."/>
        </authorList>
    </citation>
    <scope>NUCLEOTIDE SEQUENCE [LARGE SCALE GENOMIC DNA]</scope>
</reference>
<feature type="domain" description="Ataxin 2 SM" evidence="2">
    <location>
        <begin position="25"/>
        <end position="104"/>
    </location>
</feature>
<protein>
    <recommendedName>
        <fullName evidence="2">Ataxin 2 SM domain-containing protein</fullName>
    </recommendedName>
</protein>
<feature type="region of interest" description="Disordered" evidence="1">
    <location>
        <begin position="136"/>
        <end position="168"/>
    </location>
</feature>
<gene>
    <name evidence="3" type="ORF">EUTSA_v10015348mg</name>
</gene>
<dbReference type="KEGG" id="eus:EUTSA_v10015348mg"/>
<dbReference type="Proteomes" id="UP000030689">
    <property type="component" value="Unassembled WGS sequence"/>
</dbReference>
<dbReference type="InterPro" id="IPR025852">
    <property type="entry name" value="SM_dom_ATX"/>
</dbReference>
<dbReference type="Gramene" id="ESQ42964">
    <property type="protein sequence ID" value="ESQ42964"/>
    <property type="gene ID" value="EUTSA_v10015348mg"/>
</dbReference>
<dbReference type="eggNOG" id="ENOG502QPY3">
    <property type="taxonomic scope" value="Eukaryota"/>
</dbReference>
<dbReference type="GO" id="GO:0003729">
    <property type="term" value="F:mRNA binding"/>
    <property type="evidence" value="ECO:0007669"/>
    <property type="project" value="TreeGrafter"/>
</dbReference>
<keyword evidence="4" id="KW-1185">Reference proteome</keyword>
<dbReference type="GO" id="GO:0034063">
    <property type="term" value="P:stress granule assembly"/>
    <property type="evidence" value="ECO:0007669"/>
    <property type="project" value="TreeGrafter"/>
</dbReference>
<dbReference type="AlphaFoldDB" id="V4LGU5"/>
<dbReference type="Pfam" id="PF14438">
    <property type="entry name" value="SM-ATX"/>
    <property type="match status" value="1"/>
</dbReference>
<organism evidence="3 4">
    <name type="scientific">Eutrema salsugineum</name>
    <name type="common">Saltwater cress</name>
    <name type="synonym">Sisymbrium salsugineum</name>
    <dbReference type="NCBI Taxonomy" id="72664"/>
    <lineage>
        <taxon>Eukaryota</taxon>
        <taxon>Viridiplantae</taxon>
        <taxon>Streptophyta</taxon>
        <taxon>Embryophyta</taxon>
        <taxon>Tracheophyta</taxon>
        <taxon>Spermatophyta</taxon>
        <taxon>Magnoliopsida</taxon>
        <taxon>eudicotyledons</taxon>
        <taxon>Gunneridae</taxon>
        <taxon>Pentapetalae</taxon>
        <taxon>rosids</taxon>
        <taxon>malvids</taxon>
        <taxon>Brassicales</taxon>
        <taxon>Brassicaceae</taxon>
        <taxon>Eutremeae</taxon>
        <taxon>Eutrema</taxon>
    </lineage>
</organism>
<evidence type="ECO:0000313" key="3">
    <source>
        <dbReference type="EMBL" id="ESQ42964.1"/>
    </source>
</evidence>
<sequence length="423" mass="46955">MAIAKKLEVEISHSYPSSSLSSSLNEALLISTMCIIGLQVHVHLKDGSIFSGIFYTISVENEFGIVLKSAKLTKKGTNKANVVSRKIVETLVIMSCDIVRIVAEVGANVVSAVADFASEPEPRSCIANKLVKSGIDRRGSNHRRSRDQEPRSLSPSCTKDAIKDPGTKKEIGIAQNKHHPSFMNHQRQAGTRILKCSKQNTDVHQEDNVDSQSSSSSCKLHLNVNYVTMVVLLPLVNKMFSDMCILNFHLHVFITVDSTSERVQPTEQEKNMPEHSSNEMNKGFVASTNKLQPTQATTDPFTSQYHSVQATPPIFVNPNPQVLMVGRSGQLMYMQPISQDLVQGAPHYSHLPSRPLFPPQQQFQYSKHQNAPVQLYAPQPFAASEHRPYELMPTNIPVMQSPFPTNEPMPILVPNGFFGPKFL</sequence>
<evidence type="ECO:0000259" key="2">
    <source>
        <dbReference type="Pfam" id="PF14438"/>
    </source>
</evidence>
<evidence type="ECO:0000256" key="1">
    <source>
        <dbReference type="SAM" id="MobiDB-lite"/>
    </source>
</evidence>
<dbReference type="GO" id="GO:0010494">
    <property type="term" value="C:cytoplasmic stress granule"/>
    <property type="evidence" value="ECO:0007669"/>
    <property type="project" value="TreeGrafter"/>
</dbReference>
<dbReference type="EMBL" id="KI517464">
    <property type="protein sequence ID" value="ESQ42964.1"/>
    <property type="molecule type" value="Genomic_DNA"/>
</dbReference>